<protein>
    <submittedName>
        <fullName evidence="8">Aldo/keto reductase</fullName>
    </submittedName>
</protein>
<dbReference type="PANTHER" id="PTHR43827">
    <property type="entry name" value="2,5-DIKETO-D-GLUCONIC ACID REDUCTASE"/>
    <property type="match status" value="1"/>
</dbReference>
<comment type="similarity">
    <text evidence="1">Belongs to the aldo/keto reductase family.</text>
</comment>
<dbReference type="FunFam" id="3.20.20.100:FF:000015">
    <property type="entry name" value="Oxidoreductase, aldo/keto reductase family"/>
    <property type="match status" value="1"/>
</dbReference>
<dbReference type="Pfam" id="PF00248">
    <property type="entry name" value="Aldo_ket_red"/>
    <property type="match status" value="1"/>
</dbReference>
<dbReference type="Gene3D" id="3.20.20.100">
    <property type="entry name" value="NADP-dependent oxidoreductase domain"/>
    <property type="match status" value="1"/>
</dbReference>
<dbReference type="PRINTS" id="PR00069">
    <property type="entry name" value="ALDKETRDTASE"/>
</dbReference>
<dbReference type="InterPro" id="IPR018170">
    <property type="entry name" value="Aldo/ket_reductase_CS"/>
</dbReference>
<keyword evidence="3" id="KW-0560">Oxidoreductase</keyword>
<dbReference type="EMBL" id="CP159510">
    <property type="protein sequence ID" value="XCJ17456.1"/>
    <property type="molecule type" value="Genomic_DNA"/>
</dbReference>
<proteinExistence type="inferred from homology"/>
<accession>A0AAU8IGK2</accession>
<dbReference type="RefSeq" id="WP_353948701.1">
    <property type="nucleotide sequence ID" value="NZ_CP159510.1"/>
</dbReference>
<evidence type="ECO:0000256" key="2">
    <source>
        <dbReference type="ARBA" id="ARBA00022857"/>
    </source>
</evidence>
<sequence>MQISAKSLTDTYTLNNGVKIPVVGFGTWQSADGDEAYQAVRWALEAGYRHIDTACEYLNEESVGKAIKDSGVPREDLFVTTKLWNYQRKSYDDTLHAFDDSLTRLGLDYVDLYLIHWPNPIEYTDRWQQLNADSWRAMEKIYHDGRARAIGVSNFRENHLDELAKTQTVAPMVNQIFLNPGDQEKSLVAYDQEHNLLSEAYSPLGTGQLLHVPELARIAEKHGKSVPQILIRWSLEKGYLPLPKSVHKPYIQANTEVFDFELDDDDLALLAKLDGKGAQHQDPDTNTYRHVVPFLSKASK</sequence>
<gene>
    <name evidence="8" type="ORF">ABNN70_02710</name>
</gene>
<dbReference type="PIRSF" id="PIRSF000097">
    <property type="entry name" value="AKR"/>
    <property type="match status" value="1"/>
</dbReference>
<dbReference type="InterPro" id="IPR020471">
    <property type="entry name" value="AKR"/>
</dbReference>
<evidence type="ECO:0000313" key="8">
    <source>
        <dbReference type="EMBL" id="XCJ17456.1"/>
    </source>
</evidence>
<keyword evidence="2" id="KW-0521">NADP</keyword>
<dbReference type="GO" id="GO:0016616">
    <property type="term" value="F:oxidoreductase activity, acting on the CH-OH group of donors, NAD or NADP as acceptor"/>
    <property type="evidence" value="ECO:0007669"/>
    <property type="project" value="UniProtKB-ARBA"/>
</dbReference>
<reference evidence="8" key="1">
    <citation type="submission" date="2024-06" db="EMBL/GenBank/DDBJ databases">
        <authorList>
            <person name="Fan A."/>
            <person name="Zhang F.Y."/>
            <person name="Zhang L."/>
        </authorList>
    </citation>
    <scope>NUCLEOTIDE SEQUENCE</scope>
    <source>
        <strain evidence="8">Y61</strain>
    </source>
</reference>
<name>A0AAU8IGK2_9BACL</name>
<feature type="domain" description="NADP-dependent oxidoreductase" evidence="7">
    <location>
        <begin position="23"/>
        <end position="273"/>
    </location>
</feature>
<evidence type="ECO:0000256" key="4">
    <source>
        <dbReference type="PIRSR" id="PIRSR000097-1"/>
    </source>
</evidence>
<dbReference type="PROSITE" id="PS00798">
    <property type="entry name" value="ALDOKETO_REDUCTASE_1"/>
    <property type="match status" value="1"/>
</dbReference>
<evidence type="ECO:0000256" key="5">
    <source>
        <dbReference type="PIRSR" id="PIRSR000097-2"/>
    </source>
</evidence>
<dbReference type="InterPro" id="IPR023210">
    <property type="entry name" value="NADP_OxRdtase_dom"/>
</dbReference>
<organism evidence="8">
    <name type="scientific">Sporolactobacillus sp. Y61</name>
    <dbReference type="NCBI Taxonomy" id="3160863"/>
    <lineage>
        <taxon>Bacteria</taxon>
        <taxon>Bacillati</taxon>
        <taxon>Bacillota</taxon>
        <taxon>Bacilli</taxon>
        <taxon>Bacillales</taxon>
        <taxon>Sporolactobacillaceae</taxon>
        <taxon>Sporolactobacillus</taxon>
    </lineage>
</organism>
<dbReference type="PANTHER" id="PTHR43827:SF3">
    <property type="entry name" value="NADP-DEPENDENT OXIDOREDUCTASE DOMAIN-CONTAINING PROTEIN"/>
    <property type="match status" value="1"/>
</dbReference>
<dbReference type="PROSITE" id="PS00062">
    <property type="entry name" value="ALDOKETO_REDUCTASE_2"/>
    <property type="match status" value="1"/>
</dbReference>
<dbReference type="CDD" id="cd19071">
    <property type="entry name" value="AKR_AKR1-5-like"/>
    <property type="match status" value="1"/>
</dbReference>
<feature type="site" description="Lowers pKa of active site Tyr" evidence="6">
    <location>
        <position position="82"/>
    </location>
</feature>
<feature type="active site" description="Proton donor" evidence="4">
    <location>
        <position position="57"/>
    </location>
</feature>
<dbReference type="SUPFAM" id="SSF51430">
    <property type="entry name" value="NAD(P)-linked oxidoreductase"/>
    <property type="match status" value="1"/>
</dbReference>
<evidence type="ECO:0000256" key="6">
    <source>
        <dbReference type="PIRSR" id="PIRSR000097-3"/>
    </source>
</evidence>
<feature type="binding site" evidence="5">
    <location>
        <position position="116"/>
    </location>
    <ligand>
        <name>substrate</name>
    </ligand>
</feature>
<dbReference type="AlphaFoldDB" id="A0AAU8IGK2"/>
<evidence type="ECO:0000259" key="7">
    <source>
        <dbReference type="Pfam" id="PF00248"/>
    </source>
</evidence>
<evidence type="ECO:0000256" key="1">
    <source>
        <dbReference type="ARBA" id="ARBA00007905"/>
    </source>
</evidence>
<evidence type="ECO:0000256" key="3">
    <source>
        <dbReference type="ARBA" id="ARBA00023002"/>
    </source>
</evidence>
<dbReference type="InterPro" id="IPR036812">
    <property type="entry name" value="NAD(P)_OxRdtase_dom_sf"/>
</dbReference>